<keyword evidence="2" id="KW-1185">Reference proteome</keyword>
<comment type="caution">
    <text evidence="1">The sequence shown here is derived from an EMBL/GenBank/DDBJ whole genome shotgun (WGS) entry which is preliminary data.</text>
</comment>
<sequence length="147" mass="16126">MNRLRGTKAKTPDLVKPFAGEVSRDLTCLGTDSLLSSPNAGLDLSAISDLKPMSYSGKLYGDVTSTSKLISCDPKFYASEAKLYETRPSDFKYYGNALQSSRAYTADSRFVHCDSSSVKCESEDVGLTYHTYHGYDPSVQSHMVTHS</sequence>
<organism evidence="1 2">
    <name type="scientific">Polyplax serrata</name>
    <name type="common">Common mouse louse</name>
    <dbReference type="NCBI Taxonomy" id="468196"/>
    <lineage>
        <taxon>Eukaryota</taxon>
        <taxon>Metazoa</taxon>
        <taxon>Ecdysozoa</taxon>
        <taxon>Arthropoda</taxon>
        <taxon>Hexapoda</taxon>
        <taxon>Insecta</taxon>
        <taxon>Pterygota</taxon>
        <taxon>Neoptera</taxon>
        <taxon>Paraneoptera</taxon>
        <taxon>Psocodea</taxon>
        <taxon>Troctomorpha</taxon>
        <taxon>Phthiraptera</taxon>
        <taxon>Anoplura</taxon>
        <taxon>Polyplacidae</taxon>
        <taxon>Polyplax</taxon>
    </lineage>
</organism>
<proteinExistence type="predicted"/>
<protein>
    <submittedName>
        <fullName evidence="1">Uncharacterized protein</fullName>
    </submittedName>
</protein>
<name>A0ABR1AH52_POLSC</name>
<dbReference type="EMBL" id="JAWJWF010000049">
    <property type="protein sequence ID" value="KAK6619298.1"/>
    <property type="molecule type" value="Genomic_DNA"/>
</dbReference>
<reference evidence="1 2" key="1">
    <citation type="submission" date="2023-09" db="EMBL/GenBank/DDBJ databases">
        <title>Genomes of two closely related lineages of the louse Polyplax serrata with different host specificities.</title>
        <authorList>
            <person name="Martinu J."/>
            <person name="Tarabai H."/>
            <person name="Stefka J."/>
            <person name="Hypsa V."/>
        </authorList>
    </citation>
    <scope>NUCLEOTIDE SEQUENCE [LARGE SCALE GENOMIC DNA]</scope>
    <source>
        <strain evidence="1">98ZLc_SE</strain>
    </source>
</reference>
<dbReference type="Proteomes" id="UP001359485">
    <property type="component" value="Unassembled WGS sequence"/>
</dbReference>
<accession>A0ABR1AH52</accession>
<evidence type="ECO:0000313" key="2">
    <source>
        <dbReference type="Proteomes" id="UP001359485"/>
    </source>
</evidence>
<gene>
    <name evidence="1" type="ORF">RUM44_003680</name>
</gene>
<evidence type="ECO:0000313" key="1">
    <source>
        <dbReference type="EMBL" id="KAK6619298.1"/>
    </source>
</evidence>